<keyword evidence="5 8" id="KW-1133">Transmembrane helix</keyword>
<dbReference type="RefSeq" id="WP_015469248.1">
    <property type="nucleotide sequence ID" value="NC_020813.1"/>
</dbReference>
<dbReference type="AlphaFoldDB" id="M4V6D0"/>
<dbReference type="GO" id="GO:0015031">
    <property type="term" value="P:protein transport"/>
    <property type="evidence" value="ECO:0007669"/>
    <property type="project" value="UniProtKB-KW"/>
</dbReference>
<dbReference type="EMBL" id="CP003537">
    <property type="protein sequence ID" value="AGH94758.1"/>
    <property type="molecule type" value="Genomic_DNA"/>
</dbReference>
<dbReference type="Proteomes" id="UP000012040">
    <property type="component" value="Chromosome"/>
</dbReference>
<evidence type="ECO:0000256" key="1">
    <source>
        <dbReference type="ARBA" id="ARBA00004162"/>
    </source>
</evidence>
<keyword evidence="7" id="KW-0813">Transport</keyword>
<proteinExistence type="inferred from homology"/>
<evidence type="ECO:0000256" key="7">
    <source>
        <dbReference type="RuleBase" id="RU003879"/>
    </source>
</evidence>
<keyword evidence="10" id="KW-1185">Reference proteome</keyword>
<dbReference type="Gene3D" id="3.30.420.270">
    <property type="match status" value="1"/>
</dbReference>
<keyword evidence="3" id="KW-1003">Cell membrane</keyword>
<evidence type="ECO:0000313" key="10">
    <source>
        <dbReference type="Proteomes" id="UP000012040"/>
    </source>
</evidence>
<evidence type="ECO:0000313" key="9">
    <source>
        <dbReference type="EMBL" id="AGH94758.1"/>
    </source>
</evidence>
<comment type="similarity">
    <text evidence="2 7">Belongs to the ExbD/TolR family.</text>
</comment>
<dbReference type="Pfam" id="PF02472">
    <property type="entry name" value="ExbD"/>
    <property type="match status" value="1"/>
</dbReference>
<evidence type="ECO:0000256" key="4">
    <source>
        <dbReference type="ARBA" id="ARBA00022692"/>
    </source>
</evidence>
<evidence type="ECO:0000256" key="8">
    <source>
        <dbReference type="SAM" id="Phobius"/>
    </source>
</evidence>
<dbReference type="PANTHER" id="PTHR30558">
    <property type="entry name" value="EXBD MEMBRANE COMPONENT OF PMF-DRIVEN MACROMOLECULE IMPORT SYSTEM"/>
    <property type="match status" value="1"/>
</dbReference>
<evidence type="ECO:0000256" key="2">
    <source>
        <dbReference type="ARBA" id="ARBA00005811"/>
    </source>
</evidence>
<dbReference type="STRING" id="1184267.A11Q_538"/>
<evidence type="ECO:0000256" key="6">
    <source>
        <dbReference type="ARBA" id="ARBA00023136"/>
    </source>
</evidence>
<dbReference type="HOGENOM" id="CLU_085305_1_2_7"/>
<organism evidence="9 10">
    <name type="scientific">Pseudobdellovibrio exovorus JSS</name>
    <dbReference type="NCBI Taxonomy" id="1184267"/>
    <lineage>
        <taxon>Bacteria</taxon>
        <taxon>Pseudomonadati</taxon>
        <taxon>Bdellovibrionota</taxon>
        <taxon>Bdellovibrionia</taxon>
        <taxon>Bdellovibrionales</taxon>
        <taxon>Pseudobdellovibrionaceae</taxon>
        <taxon>Pseudobdellovibrio</taxon>
    </lineage>
</organism>
<name>M4V6D0_9BACT</name>
<dbReference type="OrthoDB" id="5295730at2"/>
<keyword evidence="6 8" id="KW-0472">Membrane</keyword>
<comment type="subcellular location">
    <subcellularLocation>
        <location evidence="1">Cell membrane</location>
        <topology evidence="1">Single-pass membrane protein</topology>
    </subcellularLocation>
    <subcellularLocation>
        <location evidence="7">Cell membrane</location>
        <topology evidence="7">Single-pass type II membrane protein</topology>
    </subcellularLocation>
</comment>
<evidence type="ECO:0000256" key="5">
    <source>
        <dbReference type="ARBA" id="ARBA00022989"/>
    </source>
</evidence>
<keyword evidence="4 7" id="KW-0812">Transmembrane</keyword>
<gene>
    <name evidence="9" type="ORF">A11Q_538</name>
</gene>
<feature type="transmembrane region" description="Helical" evidence="8">
    <location>
        <begin position="20"/>
        <end position="39"/>
    </location>
</feature>
<reference evidence="9 10" key="1">
    <citation type="journal article" date="2013" name="ISME J.">
        <title>By their genes ye shall know them: genomic signatures of predatory bacteria.</title>
        <authorList>
            <person name="Pasternak Z."/>
            <person name="Pietrokovski S."/>
            <person name="Rotem O."/>
            <person name="Gophna U."/>
            <person name="Lurie-Weinberger M.N."/>
            <person name="Jurkevitch E."/>
        </authorList>
    </citation>
    <scope>NUCLEOTIDE SEQUENCE [LARGE SCALE GENOMIC DNA]</scope>
    <source>
        <strain evidence="9 10">JSS</strain>
    </source>
</reference>
<keyword evidence="7" id="KW-0653">Protein transport</keyword>
<evidence type="ECO:0000256" key="3">
    <source>
        <dbReference type="ARBA" id="ARBA00022475"/>
    </source>
</evidence>
<dbReference type="eggNOG" id="COG0848">
    <property type="taxonomic scope" value="Bacteria"/>
</dbReference>
<accession>M4V6D0</accession>
<dbReference type="PATRIC" id="fig|1184267.3.peg.549"/>
<dbReference type="GO" id="GO:0022857">
    <property type="term" value="F:transmembrane transporter activity"/>
    <property type="evidence" value="ECO:0007669"/>
    <property type="project" value="InterPro"/>
</dbReference>
<protein>
    <submittedName>
        <fullName evidence="9">TonB system transport protein ExbD2</fullName>
    </submittedName>
</protein>
<dbReference type="KEGG" id="bex:A11Q_538"/>
<dbReference type="GO" id="GO:0005886">
    <property type="term" value="C:plasma membrane"/>
    <property type="evidence" value="ECO:0007669"/>
    <property type="project" value="UniProtKB-SubCell"/>
</dbReference>
<dbReference type="InterPro" id="IPR003400">
    <property type="entry name" value="ExbD"/>
</dbReference>
<sequence>MGFKSDSQDDVLAEINVVPLVDIILVVLIIFMVTAPMIMNSSLNVNLPKAGAGDATAPSKLNILIASDGRLSLDGKIVDEMQIRQVAEEEVKKNPEVQAIISADREVHHGRVVSILDTVKLAGVKKFAISIDKR</sequence>